<keyword evidence="2" id="KW-1185">Reference proteome</keyword>
<reference evidence="1 2" key="1">
    <citation type="submission" date="2021-05" db="EMBL/GenBank/DDBJ databases">
        <title>A novel Methanospirillum isolate from a pyrite-forming mixed culture.</title>
        <authorList>
            <person name="Bunk B."/>
            <person name="Sproer C."/>
            <person name="Spring S."/>
            <person name="Pester M."/>
        </authorList>
    </citation>
    <scope>NUCLEOTIDE SEQUENCE [LARGE SCALE GENOMIC DNA]</scope>
    <source>
        <strain evidence="1 2">J.3.6.1-F.2.7.3</strain>
    </source>
</reference>
<organism evidence="1 2">
    <name type="scientific">Methanospirillum purgamenti</name>
    <dbReference type="NCBI Taxonomy" id="2834276"/>
    <lineage>
        <taxon>Archaea</taxon>
        <taxon>Methanobacteriati</taxon>
        <taxon>Methanobacteriota</taxon>
        <taxon>Stenosarchaea group</taxon>
        <taxon>Methanomicrobia</taxon>
        <taxon>Methanomicrobiales</taxon>
        <taxon>Methanospirillaceae</taxon>
        <taxon>Methanospirillum</taxon>
    </lineage>
</organism>
<accession>A0A8E7EK09</accession>
<protein>
    <submittedName>
        <fullName evidence="1">Uncharacterized protein</fullName>
    </submittedName>
</protein>
<dbReference type="Proteomes" id="UP000680656">
    <property type="component" value="Chromosome"/>
</dbReference>
<dbReference type="KEGG" id="mrtj:KHC33_00260"/>
<dbReference type="AlphaFoldDB" id="A0A8E7EK09"/>
<evidence type="ECO:0000313" key="2">
    <source>
        <dbReference type="Proteomes" id="UP000680656"/>
    </source>
</evidence>
<gene>
    <name evidence="1" type="ORF">KHC33_00260</name>
</gene>
<dbReference type="GeneID" id="65095570"/>
<evidence type="ECO:0000313" key="1">
    <source>
        <dbReference type="EMBL" id="QVV89010.1"/>
    </source>
</evidence>
<dbReference type="EMBL" id="CP075546">
    <property type="protein sequence ID" value="QVV89010.1"/>
    <property type="molecule type" value="Genomic_DNA"/>
</dbReference>
<sequence>MLPHLAPYATVAPVLTWPVVVIDPFDAGCLVQISLQALVKEICVGHVIVCTRL</sequence>
<name>A0A8E7EK09_9EURY</name>
<dbReference type="RefSeq" id="WP_214419812.1">
    <property type="nucleotide sequence ID" value="NZ_CP075546.1"/>
</dbReference>
<proteinExistence type="predicted"/>